<dbReference type="AlphaFoldDB" id="A0A1B9FTM1"/>
<evidence type="ECO:0000313" key="3">
    <source>
        <dbReference type="EMBL" id="WVW86567.1"/>
    </source>
</evidence>
<dbReference type="EMBL" id="CP144548">
    <property type="protein sequence ID" value="WVW86567.1"/>
    <property type="molecule type" value="Genomic_DNA"/>
</dbReference>
<evidence type="ECO:0000313" key="2">
    <source>
        <dbReference type="EMBL" id="OCF22113.1"/>
    </source>
</evidence>
<proteinExistence type="predicted"/>
<accession>A0A1B9FTM1</accession>
<dbReference type="VEuPathDB" id="FungiDB:I302_07755"/>
<feature type="compositionally biased region" description="Low complexity" evidence="1">
    <location>
        <begin position="27"/>
        <end position="54"/>
    </location>
</feature>
<dbReference type="GeneID" id="30212154"/>
<reference evidence="2" key="1">
    <citation type="submission" date="2013-07" db="EMBL/GenBank/DDBJ databases">
        <title>The Genome Sequence of Cryptococcus bestiolae CBS10118.</title>
        <authorList>
            <consortium name="The Broad Institute Genome Sequencing Platform"/>
            <person name="Cuomo C."/>
            <person name="Litvintseva A."/>
            <person name="Chen Y."/>
            <person name="Heitman J."/>
            <person name="Sun S."/>
            <person name="Springer D."/>
            <person name="Dromer F."/>
            <person name="Young S.K."/>
            <person name="Zeng Q."/>
            <person name="Gargeya S."/>
            <person name="Fitzgerald M."/>
            <person name="Abouelleil A."/>
            <person name="Alvarado L."/>
            <person name="Berlin A.M."/>
            <person name="Chapman S.B."/>
            <person name="Dewar J."/>
            <person name="Goldberg J."/>
            <person name="Griggs A."/>
            <person name="Gujja S."/>
            <person name="Hansen M."/>
            <person name="Howarth C."/>
            <person name="Imamovic A."/>
            <person name="Larimer J."/>
            <person name="McCowan C."/>
            <person name="Murphy C."/>
            <person name="Pearson M."/>
            <person name="Priest M."/>
            <person name="Roberts A."/>
            <person name="Saif S."/>
            <person name="Shea T."/>
            <person name="Sykes S."/>
            <person name="Wortman J."/>
            <person name="Nusbaum C."/>
            <person name="Birren B."/>
        </authorList>
    </citation>
    <scope>NUCLEOTIDE SEQUENCE [LARGE SCALE GENOMIC DNA]</scope>
    <source>
        <strain evidence="2">CBS 10118</strain>
    </source>
</reference>
<reference evidence="3" key="2">
    <citation type="submission" date="2013-07" db="EMBL/GenBank/DDBJ databases">
        <authorList>
            <consortium name="The Broad Institute Genome Sequencing Platform"/>
            <person name="Cuomo C."/>
            <person name="Litvintseva A."/>
            <person name="Chen Y."/>
            <person name="Heitman J."/>
            <person name="Sun S."/>
            <person name="Springer D."/>
            <person name="Dromer F."/>
            <person name="Young S.K."/>
            <person name="Zeng Q."/>
            <person name="Gargeya S."/>
            <person name="Fitzgerald M."/>
            <person name="Abouelleil A."/>
            <person name="Alvarado L."/>
            <person name="Berlin A.M."/>
            <person name="Chapman S.B."/>
            <person name="Dewar J."/>
            <person name="Goldberg J."/>
            <person name="Griggs A."/>
            <person name="Gujja S."/>
            <person name="Hansen M."/>
            <person name="Howarth C."/>
            <person name="Imamovic A."/>
            <person name="Larimer J."/>
            <person name="McCowan C."/>
            <person name="Murphy C."/>
            <person name="Pearson M."/>
            <person name="Priest M."/>
            <person name="Roberts A."/>
            <person name="Saif S."/>
            <person name="Shea T."/>
            <person name="Sykes S."/>
            <person name="Wortman J."/>
            <person name="Nusbaum C."/>
            <person name="Birren B."/>
        </authorList>
    </citation>
    <scope>NUCLEOTIDE SEQUENCE</scope>
    <source>
        <strain evidence="3">CBS 10118</strain>
    </source>
</reference>
<dbReference type="KEGG" id="kbi:30212154"/>
<reference evidence="3" key="4">
    <citation type="submission" date="2024-02" db="EMBL/GenBank/DDBJ databases">
        <title>Comparative genomics of Cryptococcus and Kwoniella reveals pathogenesis evolution and contrasting modes of karyotype evolution via chromosome fusion or intercentromeric recombination.</title>
        <authorList>
            <person name="Coelho M.A."/>
            <person name="David-Palma M."/>
            <person name="Shea T."/>
            <person name="Bowers K."/>
            <person name="McGinley-Smith S."/>
            <person name="Mohammad A.W."/>
            <person name="Gnirke A."/>
            <person name="Yurkov A.M."/>
            <person name="Nowrousian M."/>
            <person name="Sun S."/>
            <person name="Cuomo C.A."/>
            <person name="Heitman J."/>
        </authorList>
    </citation>
    <scope>NUCLEOTIDE SEQUENCE</scope>
    <source>
        <strain evidence="3">CBS 10118</strain>
    </source>
</reference>
<keyword evidence="4" id="KW-1185">Reference proteome</keyword>
<name>A0A1B9FTM1_9TREE</name>
<reference evidence="2" key="3">
    <citation type="submission" date="2014-01" db="EMBL/GenBank/DDBJ databases">
        <title>Evolution of pathogenesis and genome organization in the Tremellales.</title>
        <authorList>
            <person name="Cuomo C."/>
            <person name="Litvintseva A."/>
            <person name="Heitman J."/>
            <person name="Chen Y."/>
            <person name="Sun S."/>
            <person name="Springer D."/>
            <person name="Dromer F."/>
            <person name="Young S."/>
            <person name="Zeng Q."/>
            <person name="Chapman S."/>
            <person name="Gujja S."/>
            <person name="Saif S."/>
            <person name="Birren B."/>
        </authorList>
    </citation>
    <scope>NUCLEOTIDE SEQUENCE</scope>
    <source>
        <strain evidence="2">CBS 10118</strain>
    </source>
</reference>
<organism evidence="2">
    <name type="scientific">Kwoniella bestiolae CBS 10118</name>
    <dbReference type="NCBI Taxonomy" id="1296100"/>
    <lineage>
        <taxon>Eukaryota</taxon>
        <taxon>Fungi</taxon>
        <taxon>Dikarya</taxon>
        <taxon>Basidiomycota</taxon>
        <taxon>Agaricomycotina</taxon>
        <taxon>Tremellomycetes</taxon>
        <taxon>Tremellales</taxon>
        <taxon>Cryptococcaceae</taxon>
        <taxon>Kwoniella</taxon>
    </lineage>
</organism>
<dbReference type="EMBL" id="KI894025">
    <property type="protein sequence ID" value="OCF22113.1"/>
    <property type="molecule type" value="Genomic_DNA"/>
</dbReference>
<feature type="region of interest" description="Disordered" evidence="1">
    <location>
        <begin position="18"/>
        <end position="85"/>
    </location>
</feature>
<evidence type="ECO:0000256" key="1">
    <source>
        <dbReference type="SAM" id="MobiDB-lite"/>
    </source>
</evidence>
<protein>
    <submittedName>
        <fullName evidence="2">Uncharacterized protein</fullName>
    </submittedName>
</protein>
<dbReference type="Proteomes" id="UP000092730">
    <property type="component" value="Chromosome 8"/>
</dbReference>
<sequence length="171" mass="18725">MNPNNPWGYVGGYQYGNAFPPTPPMSPQTQPNATGQNQAQAQGQGQNQAANTNPSANFPGVLMPNPSTPFGELTQPDLSPANGWTSVSPYQRHPWITPTTPLVNTGQPNFSSFSAYNTYQAPPTQTSSSNTNADAKHWECATCDTRRNETDETIWCHKCRNYTKTMWVQGA</sequence>
<evidence type="ECO:0000313" key="4">
    <source>
        <dbReference type="Proteomes" id="UP000092730"/>
    </source>
</evidence>
<dbReference type="RefSeq" id="XP_019043183.1">
    <property type="nucleotide sequence ID" value="XM_019194347.1"/>
</dbReference>
<gene>
    <name evidence="2" type="ORF">I302_07755</name>
    <name evidence="3" type="ORF">I302_108617</name>
</gene>
<dbReference type="OrthoDB" id="10469290at2759"/>